<feature type="compositionally biased region" description="Low complexity" evidence="1">
    <location>
        <begin position="108"/>
        <end position="122"/>
    </location>
</feature>
<accession>A0AAD8XT59</accession>
<proteinExistence type="predicted"/>
<evidence type="ECO:0000313" key="4">
    <source>
        <dbReference type="Proteomes" id="UP001224775"/>
    </source>
</evidence>
<keyword evidence="4" id="KW-1185">Reference proteome</keyword>
<keyword evidence="2" id="KW-0732">Signal</keyword>
<evidence type="ECO:0000313" key="3">
    <source>
        <dbReference type="EMBL" id="KAK1733193.1"/>
    </source>
</evidence>
<feature type="signal peptide" evidence="2">
    <location>
        <begin position="1"/>
        <end position="19"/>
    </location>
</feature>
<feature type="chain" id="PRO_5042284649" evidence="2">
    <location>
        <begin position="20"/>
        <end position="269"/>
    </location>
</feature>
<feature type="region of interest" description="Disordered" evidence="1">
    <location>
        <begin position="72"/>
        <end position="122"/>
    </location>
</feature>
<sequence>MNITLATIVLLCSSSKLWSWSPCQIPVHHRQSSSSSFVYLNSNTQGVIRQRQIFVTGANQLFADGGNSNGFGKAGKGQGKTGKAGSAGKAGKGQGNAGGWPSTSDNPSGSGRSNAASKSSKASTSLWEKVRLLEEGSPQQKKIERLEQEKNLLLKEKKALQKKLNNRPNVPILFHGHYEFGQDNVEDLSRLISMYLMDKPSGIDRDQIYSCVRDCVDVAYNHGWQNCPMNYGIDLSMLLAICLGSDWFTDDQWDNIRQWNNWVRRSFNY</sequence>
<feature type="compositionally biased region" description="Gly residues" evidence="1">
    <location>
        <begin position="72"/>
        <end position="82"/>
    </location>
</feature>
<evidence type="ECO:0000256" key="2">
    <source>
        <dbReference type="SAM" id="SignalP"/>
    </source>
</evidence>
<organism evidence="3 4">
    <name type="scientific">Skeletonema marinoi</name>
    <dbReference type="NCBI Taxonomy" id="267567"/>
    <lineage>
        <taxon>Eukaryota</taxon>
        <taxon>Sar</taxon>
        <taxon>Stramenopiles</taxon>
        <taxon>Ochrophyta</taxon>
        <taxon>Bacillariophyta</taxon>
        <taxon>Coscinodiscophyceae</taxon>
        <taxon>Thalassiosirophycidae</taxon>
        <taxon>Thalassiosirales</taxon>
        <taxon>Skeletonemataceae</taxon>
        <taxon>Skeletonema</taxon>
        <taxon>Skeletonema marinoi-dohrnii complex</taxon>
    </lineage>
</organism>
<gene>
    <name evidence="3" type="ORF">QTG54_016170</name>
</gene>
<name>A0AAD8XT59_9STRA</name>
<dbReference type="EMBL" id="JATAAI010000053">
    <property type="protein sequence ID" value="KAK1733193.1"/>
    <property type="molecule type" value="Genomic_DNA"/>
</dbReference>
<comment type="caution">
    <text evidence="3">The sequence shown here is derived from an EMBL/GenBank/DDBJ whole genome shotgun (WGS) entry which is preliminary data.</text>
</comment>
<feature type="compositionally biased region" description="Gly residues" evidence="1">
    <location>
        <begin position="88"/>
        <end position="98"/>
    </location>
</feature>
<dbReference type="Proteomes" id="UP001224775">
    <property type="component" value="Unassembled WGS sequence"/>
</dbReference>
<protein>
    <submittedName>
        <fullName evidence="3">Uncharacterized protein</fullName>
    </submittedName>
</protein>
<dbReference type="AlphaFoldDB" id="A0AAD8XT59"/>
<reference evidence="3" key="1">
    <citation type="submission" date="2023-06" db="EMBL/GenBank/DDBJ databases">
        <title>Survivors Of The Sea: Transcriptome response of Skeletonema marinoi to long-term dormancy.</title>
        <authorList>
            <person name="Pinder M.I.M."/>
            <person name="Kourtchenko O."/>
            <person name="Robertson E.K."/>
            <person name="Larsson T."/>
            <person name="Maumus F."/>
            <person name="Osuna-Cruz C.M."/>
            <person name="Vancaester E."/>
            <person name="Stenow R."/>
            <person name="Vandepoele K."/>
            <person name="Ploug H."/>
            <person name="Bruchert V."/>
            <person name="Godhe A."/>
            <person name="Topel M."/>
        </authorList>
    </citation>
    <scope>NUCLEOTIDE SEQUENCE</scope>
    <source>
        <strain evidence="3">R05AC</strain>
    </source>
</reference>
<evidence type="ECO:0000256" key="1">
    <source>
        <dbReference type="SAM" id="MobiDB-lite"/>
    </source>
</evidence>